<dbReference type="InterPro" id="IPR028043">
    <property type="entry name" value="PAAT-like"/>
</dbReference>
<proteinExistence type="predicted"/>
<dbReference type="Pfam" id="PF14958">
    <property type="entry name" value="PAAT-like"/>
    <property type="match status" value="1"/>
</dbReference>
<evidence type="ECO:0000313" key="4">
    <source>
        <dbReference type="WBParaSite" id="maker-uti_cns_0002547-snap-gene-0.2-mRNA-1"/>
    </source>
</evidence>
<dbReference type="WBParaSite" id="maker-uti_cns_0002547-snap-gene-0.2-mRNA-1">
    <property type="protein sequence ID" value="maker-uti_cns_0002547-snap-gene-0.2-mRNA-1"/>
    <property type="gene ID" value="maker-uti_cns_0002547-snap-gene-0.2"/>
</dbReference>
<dbReference type="WBParaSite" id="maker-uti_cns_0001490-snap-gene-0.6-mRNA-1">
    <property type="protein sequence ID" value="maker-uti_cns_0001490-snap-gene-0.6-mRNA-1"/>
    <property type="gene ID" value="maker-uti_cns_0001490-snap-gene-0.6"/>
</dbReference>
<dbReference type="Proteomes" id="UP000095280">
    <property type="component" value="Unplaced"/>
</dbReference>
<feature type="region of interest" description="Disordered" evidence="1">
    <location>
        <begin position="31"/>
        <end position="55"/>
    </location>
</feature>
<name>A0A1I8GPG6_9PLAT</name>
<keyword evidence="2" id="KW-1185">Reference proteome</keyword>
<organism evidence="2 4">
    <name type="scientific">Macrostomum lignano</name>
    <dbReference type="NCBI Taxonomy" id="282301"/>
    <lineage>
        <taxon>Eukaryota</taxon>
        <taxon>Metazoa</taxon>
        <taxon>Spiralia</taxon>
        <taxon>Lophotrochozoa</taxon>
        <taxon>Platyhelminthes</taxon>
        <taxon>Rhabditophora</taxon>
        <taxon>Macrostomorpha</taxon>
        <taxon>Macrostomida</taxon>
        <taxon>Macrostomidae</taxon>
        <taxon>Macrostomum</taxon>
    </lineage>
</organism>
<dbReference type="PANTHER" id="PTHR14787">
    <property type="entry name" value="C10ORF188 FAMILY MEMBER"/>
    <property type="match status" value="1"/>
</dbReference>
<evidence type="ECO:0000313" key="2">
    <source>
        <dbReference type="Proteomes" id="UP000095280"/>
    </source>
</evidence>
<dbReference type="AlphaFoldDB" id="A0A1I8GPG6"/>
<reference evidence="3 4" key="1">
    <citation type="submission" date="2016-11" db="UniProtKB">
        <authorList>
            <consortium name="WormBaseParasite"/>
        </authorList>
    </citation>
    <scope>IDENTIFICATION</scope>
</reference>
<protein>
    <submittedName>
        <fullName evidence="3 4">XRCC1_N domain-containing protein</fullName>
    </submittedName>
</protein>
<dbReference type="PANTHER" id="PTHR14787:SF1">
    <property type="entry name" value="ATPASE PAAT"/>
    <property type="match status" value="1"/>
</dbReference>
<evidence type="ECO:0000256" key="1">
    <source>
        <dbReference type="SAM" id="MobiDB-lite"/>
    </source>
</evidence>
<accession>A0A1I8GPG6</accession>
<dbReference type="OrthoDB" id="5981473at2759"/>
<feature type="compositionally biased region" description="Polar residues" evidence="1">
    <location>
        <begin position="38"/>
        <end position="55"/>
    </location>
</feature>
<sequence>MSCNAFISWEIQDNIKLRSIISQSVISLPEKSDEDLSSDTPQTGNQTESILQQSQPPKRYISLCPFEHPELTNPSRDACELRLHCDAHHNLSIRSVRLVATARNVEVYDRRGDYICTVQGAPMAAGAAANWHVFECNLPDPNYEVKFKFLSLAGPGSLKLACVSIQLEQHNWPAHPSDRALSVTSLLERLSEVELSSQARSLLNLVTAASGGVGGGVSRSVSTSQASIQGLRQWLDCRLDTMEKRINERLDRIEARIDDLSSRGAEFNSAK</sequence>
<evidence type="ECO:0000313" key="3">
    <source>
        <dbReference type="WBParaSite" id="maker-uti_cns_0001490-snap-gene-0.6-mRNA-1"/>
    </source>
</evidence>